<dbReference type="Proteomes" id="UP000837857">
    <property type="component" value="Chromosome 18"/>
</dbReference>
<proteinExistence type="predicted"/>
<accession>A0ABN8I8B3</accession>
<name>A0ABN8I8B3_9NEOP</name>
<dbReference type="EMBL" id="OW152830">
    <property type="protein sequence ID" value="CAH2048940.1"/>
    <property type="molecule type" value="Genomic_DNA"/>
</dbReference>
<organism evidence="2 3">
    <name type="scientific">Iphiclides podalirius</name>
    <name type="common">scarce swallowtail</name>
    <dbReference type="NCBI Taxonomy" id="110791"/>
    <lineage>
        <taxon>Eukaryota</taxon>
        <taxon>Metazoa</taxon>
        <taxon>Ecdysozoa</taxon>
        <taxon>Arthropoda</taxon>
        <taxon>Hexapoda</taxon>
        <taxon>Insecta</taxon>
        <taxon>Pterygota</taxon>
        <taxon>Neoptera</taxon>
        <taxon>Endopterygota</taxon>
        <taxon>Lepidoptera</taxon>
        <taxon>Glossata</taxon>
        <taxon>Ditrysia</taxon>
        <taxon>Papilionoidea</taxon>
        <taxon>Papilionidae</taxon>
        <taxon>Papilioninae</taxon>
        <taxon>Iphiclides</taxon>
    </lineage>
</organism>
<feature type="region of interest" description="Disordered" evidence="1">
    <location>
        <begin position="53"/>
        <end position="81"/>
    </location>
</feature>
<feature type="region of interest" description="Disordered" evidence="1">
    <location>
        <begin position="161"/>
        <end position="189"/>
    </location>
</feature>
<sequence length="196" mass="21340">MFISSRIAHQLIGGSEQVAEGSHDGRSHNITPINSIIRIGRSSASIIYREPESAQRRFQEEGGGGFPPRPPPPRATPSFAAPAEGAGALRGRFYECTPRGGWYRGTCTGGKVGRTTTHGAHAGWGWWLGRVARWGEGAEGGAPGLPLFIRKSIAARPWPWAHRSGRGAEPPTRPRTVARAPSNQNNWEPSYRIRKM</sequence>
<reference evidence="2" key="1">
    <citation type="submission" date="2022-03" db="EMBL/GenBank/DDBJ databases">
        <authorList>
            <person name="Martin H S."/>
        </authorList>
    </citation>
    <scope>NUCLEOTIDE SEQUENCE</scope>
</reference>
<evidence type="ECO:0000313" key="2">
    <source>
        <dbReference type="EMBL" id="CAH2048940.1"/>
    </source>
</evidence>
<protein>
    <submittedName>
        <fullName evidence="2">Uncharacterized protein</fullName>
    </submittedName>
</protein>
<gene>
    <name evidence="2" type="ORF">IPOD504_LOCUS6497</name>
</gene>
<feature type="non-terminal residue" evidence="2">
    <location>
        <position position="196"/>
    </location>
</feature>
<keyword evidence="3" id="KW-1185">Reference proteome</keyword>
<evidence type="ECO:0000256" key="1">
    <source>
        <dbReference type="SAM" id="MobiDB-lite"/>
    </source>
</evidence>
<evidence type="ECO:0000313" key="3">
    <source>
        <dbReference type="Proteomes" id="UP000837857"/>
    </source>
</evidence>